<comment type="caution">
    <text evidence="3">The sequence shown here is derived from an EMBL/GenBank/DDBJ whole genome shotgun (WGS) entry which is preliminary data.</text>
</comment>
<dbReference type="EMBL" id="JANFYT010000014">
    <property type="protein sequence ID" value="MCQ4814384.1"/>
    <property type="molecule type" value="Genomic_DNA"/>
</dbReference>
<keyword evidence="1" id="KW-1133">Transmembrane helix</keyword>
<reference evidence="3 4" key="1">
    <citation type="submission" date="2022-06" db="EMBL/GenBank/DDBJ databases">
        <title>Isolation of gut microbiota from human fecal samples.</title>
        <authorList>
            <person name="Pamer E.G."/>
            <person name="Barat B."/>
            <person name="Waligurski E."/>
            <person name="Medina S."/>
            <person name="Paddock L."/>
            <person name="Mostad J."/>
        </authorList>
    </citation>
    <scope>NUCLEOTIDE SEQUENCE [LARGE SCALE GENOMIC DNA]</scope>
    <source>
        <strain evidence="3 4">DFI.9.90</strain>
    </source>
</reference>
<dbReference type="Proteomes" id="UP001205919">
    <property type="component" value="Unassembled WGS sequence"/>
</dbReference>
<organism evidence="3 4">
    <name type="scientific">Cloacibacillus evryensis</name>
    <dbReference type="NCBI Taxonomy" id="508460"/>
    <lineage>
        <taxon>Bacteria</taxon>
        <taxon>Thermotogati</taxon>
        <taxon>Synergistota</taxon>
        <taxon>Synergistia</taxon>
        <taxon>Synergistales</taxon>
        <taxon>Synergistaceae</taxon>
        <taxon>Cloacibacillus</taxon>
    </lineage>
</organism>
<evidence type="ECO:0000313" key="4">
    <source>
        <dbReference type="Proteomes" id="UP001205919"/>
    </source>
</evidence>
<feature type="transmembrane region" description="Helical" evidence="1">
    <location>
        <begin position="43"/>
        <end position="63"/>
    </location>
</feature>
<evidence type="ECO:0000256" key="1">
    <source>
        <dbReference type="SAM" id="Phobius"/>
    </source>
</evidence>
<evidence type="ECO:0000313" key="3">
    <source>
        <dbReference type="EMBL" id="MCQ4814384.1"/>
    </source>
</evidence>
<feature type="domain" description="Mannosyl-glycoprotein endo-beta-N-acetylglucosamidase-like" evidence="2">
    <location>
        <begin position="74"/>
        <end position="203"/>
    </location>
</feature>
<accession>A0AAW5K5E3</accession>
<keyword evidence="4" id="KW-1185">Reference proteome</keyword>
<evidence type="ECO:0000259" key="2">
    <source>
        <dbReference type="Pfam" id="PF01832"/>
    </source>
</evidence>
<proteinExistence type="predicted"/>
<dbReference type="InterPro" id="IPR002901">
    <property type="entry name" value="MGlyc_endo_b_GlcNAc-like_dom"/>
</dbReference>
<dbReference type="RefSeq" id="WP_083829693.1">
    <property type="nucleotide sequence ID" value="NZ_CABKQM010000008.1"/>
</dbReference>
<sequence>MDFRCIISTGYRISYQIERQFFVLSDGFKKLKNRYFPNAEHHYLVLCRGVLFCILFCLLSVPWRTEAFSSVDFYRAAKRYKSVNPFGAAVHCSHETGDWQSRLWREGNNGAGIKANSAWKMLGMPYIDTESEERVGGKSMMVASSFRKYGSLKKFLGDYSRKIRDDYPLSAKHNNNIWGYLGGLYKGRYGKWATDHRYFEKLAVKAVKLAPEVYGPSWKSKLYRQFETAKGFGILEEWQIIAVERALGGGS</sequence>
<dbReference type="Gene3D" id="1.10.530.10">
    <property type="match status" value="1"/>
</dbReference>
<gene>
    <name evidence="3" type="ORF">NE630_08075</name>
</gene>
<dbReference type="Pfam" id="PF01832">
    <property type="entry name" value="Glucosaminidase"/>
    <property type="match status" value="1"/>
</dbReference>
<dbReference type="GO" id="GO:0004040">
    <property type="term" value="F:amidase activity"/>
    <property type="evidence" value="ECO:0007669"/>
    <property type="project" value="InterPro"/>
</dbReference>
<keyword evidence="1" id="KW-0472">Membrane</keyword>
<keyword evidence="1" id="KW-0812">Transmembrane</keyword>
<name>A0AAW5K5E3_9BACT</name>
<dbReference type="AlphaFoldDB" id="A0AAW5K5E3"/>
<protein>
    <submittedName>
        <fullName evidence="3">Glucosaminidase domain-containing protein</fullName>
    </submittedName>
</protein>